<keyword evidence="3" id="KW-1185">Reference proteome</keyword>
<dbReference type="RefSeq" id="WP_213236257.1">
    <property type="nucleotide sequence ID" value="NZ_JAHBCL010000010.1"/>
</dbReference>
<dbReference type="Proteomes" id="UP000746471">
    <property type="component" value="Unassembled WGS sequence"/>
</dbReference>
<dbReference type="Pfam" id="PF00309">
    <property type="entry name" value="Sigma54_AID"/>
    <property type="match status" value="1"/>
</dbReference>
<feature type="region of interest" description="Disordered" evidence="1">
    <location>
        <begin position="55"/>
        <end position="77"/>
    </location>
</feature>
<organism evidence="2 3">
    <name type="scientific">Fusibacter paucivorans</name>
    <dbReference type="NCBI Taxonomy" id="76009"/>
    <lineage>
        <taxon>Bacteria</taxon>
        <taxon>Bacillati</taxon>
        <taxon>Bacillota</taxon>
        <taxon>Clostridia</taxon>
        <taxon>Eubacteriales</taxon>
        <taxon>Eubacteriales Family XII. Incertae Sedis</taxon>
        <taxon>Fusibacter</taxon>
    </lineage>
</organism>
<comment type="caution">
    <text evidence="2">The sequence shown here is derived from an EMBL/GenBank/DDBJ whole genome shotgun (WGS) entry which is preliminary data.</text>
</comment>
<accession>A0ABS5PMJ0</accession>
<evidence type="ECO:0008006" key="4">
    <source>
        <dbReference type="Google" id="ProtNLM"/>
    </source>
</evidence>
<reference evidence="2 3" key="1">
    <citation type="submission" date="2021-05" db="EMBL/GenBank/DDBJ databases">
        <title>Fusibacter ferrireducens sp. nov., an anaerobic, sulfur- and Fe-reducing bacterium isolated from the mangrove sediment.</title>
        <authorList>
            <person name="Qiu D."/>
        </authorList>
    </citation>
    <scope>NUCLEOTIDE SEQUENCE [LARGE SCALE GENOMIC DNA]</scope>
    <source>
        <strain evidence="2 3">DSM 12116</strain>
    </source>
</reference>
<proteinExistence type="predicted"/>
<dbReference type="InterPro" id="IPR000394">
    <property type="entry name" value="RNA_pol_sigma_54"/>
</dbReference>
<name>A0ABS5PMJ0_9FIRM</name>
<evidence type="ECO:0000313" key="2">
    <source>
        <dbReference type="EMBL" id="MBS7526394.1"/>
    </source>
</evidence>
<dbReference type="PANTHER" id="PTHR32248:SF4">
    <property type="entry name" value="RNA POLYMERASE SIGMA-54 FACTOR"/>
    <property type="match status" value="1"/>
</dbReference>
<dbReference type="EMBL" id="JAHBCL010000010">
    <property type="protein sequence ID" value="MBS7526394.1"/>
    <property type="molecule type" value="Genomic_DNA"/>
</dbReference>
<protein>
    <recommendedName>
        <fullName evidence="4">RNA polymerase sigma-54 factor</fullName>
    </recommendedName>
</protein>
<gene>
    <name evidence="2" type="ORF">KHM83_06870</name>
</gene>
<dbReference type="PANTHER" id="PTHR32248">
    <property type="entry name" value="RNA POLYMERASE SIGMA-54 FACTOR"/>
    <property type="match status" value="1"/>
</dbReference>
<sequence length="114" mass="13589">MKMNFNLNLLQTQKLIMTPELKQAIEILQYNAQELSEFIDEELLNNPVLERINQVNEEDGEKRQNNDEDEFVYDNDKGDKKEVDWEDMVNYFEDARPLGNISYDFDEELSLNYS</sequence>
<evidence type="ECO:0000256" key="1">
    <source>
        <dbReference type="SAM" id="MobiDB-lite"/>
    </source>
</evidence>
<evidence type="ECO:0000313" key="3">
    <source>
        <dbReference type="Proteomes" id="UP000746471"/>
    </source>
</evidence>